<accession>A0AC34QS37</accession>
<reference evidence="2" key="1">
    <citation type="submission" date="2022-11" db="UniProtKB">
        <authorList>
            <consortium name="WormBaseParasite"/>
        </authorList>
    </citation>
    <scope>IDENTIFICATION</scope>
</reference>
<sequence>MISFLPLCMRHWPIEIEELKEYVSCLISNLEAEKLKREQLFEEFKESTLEEIQKLYQEQLKELTDELTSLDAVLNENVNENEKLNKELFETKKQLSMFEKNKQMSEIHLIQKFEKQVENLNQKLKDSEK</sequence>
<evidence type="ECO:0000313" key="2">
    <source>
        <dbReference type="WBParaSite" id="JU765_v2.g18943.t1"/>
    </source>
</evidence>
<evidence type="ECO:0000313" key="1">
    <source>
        <dbReference type="Proteomes" id="UP000887576"/>
    </source>
</evidence>
<dbReference type="Proteomes" id="UP000887576">
    <property type="component" value="Unplaced"/>
</dbReference>
<name>A0AC34QS37_9BILA</name>
<protein>
    <submittedName>
        <fullName evidence="2">Uncharacterized protein</fullName>
    </submittedName>
</protein>
<dbReference type="WBParaSite" id="JU765_v2.g18943.t1">
    <property type="protein sequence ID" value="JU765_v2.g18943.t1"/>
    <property type="gene ID" value="JU765_v2.g18943"/>
</dbReference>
<proteinExistence type="predicted"/>
<organism evidence="1 2">
    <name type="scientific">Panagrolaimus sp. JU765</name>
    <dbReference type="NCBI Taxonomy" id="591449"/>
    <lineage>
        <taxon>Eukaryota</taxon>
        <taxon>Metazoa</taxon>
        <taxon>Ecdysozoa</taxon>
        <taxon>Nematoda</taxon>
        <taxon>Chromadorea</taxon>
        <taxon>Rhabditida</taxon>
        <taxon>Tylenchina</taxon>
        <taxon>Panagrolaimomorpha</taxon>
        <taxon>Panagrolaimoidea</taxon>
        <taxon>Panagrolaimidae</taxon>
        <taxon>Panagrolaimus</taxon>
    </lineage>
</organism>